<keyword evidence="1" id="KW-0472">Membrane</keyword>
<evidence type="ECO:0000313" key="3">
    <source>
        <dbReference type="EMBL" id="RQG90185.1"/>
    </source>
</evidence>
<feature type="domain" description="DUF1616" evidence="2">
    <location>
        <begin position="33"/>
        <end position="333"/>
    </location>
</feature>
<organism evidence="3 4">
    <name type="scientific">Natrarchaeobius halalkaliphilus</name>
    <dbReference type="NCBI Taxonomy" id="1679091"/>
    <lineage>
        <taxon>Archaea</taxon>
        <taxon>Methanobacteriati</taxon>
        <taxon>Methanobacteriota</taxon>
        <taxon>Stenosarchaea group</taxon>
        <taxon>Halobacteria</taxon>
        <taxon>Halobacteriales</taxon>
        <taxon>Natrialbaceae</taxon>
        <taxon>Natrarchaeobius</taxon>
    </lineage>
</organism>
<accession>A0A3N6P491</accession>
<protein>
    <submittedName>
        <fullName evidence="3">DUF1616 domain-containing protein</fullName>
    </submittedName>
</protein>
<dbReference type="OrthoDB" id="82282at2157"/>
<dbReference type="AlphaFoldDB" id="A0A3N6P491"/>
<proteinExistence type="predicted"/>
<evidence type="ECO:0000259" key="2">
    <source>
        <dbReference type="Pfam" id="PF07760"/>
    </source>
</evidence>
<feature type="transmembrane region" description="Helical" evidence="1">
    <location>
        <begin position="130"/>
        <end position="148"/>
    </location>
</feature>
<dbReference type="EMBL" id="REFY01000003">
    <property type="protein sequence ID" value="RQG90185.1"/>
    <property type="molecule type" value="Genomic_DNA"/>
</dbReference>
<dbReference type="Proteomes" id="UP000273828">
    <property type="component" value="Unassembled WGS sequence"/>
</dbReference>
<evidence type="ECO:0000313" key="4">
    <source>
        <dbReference type="Proteomes" id="UP000273828"/>
    </source>
</evidence>
<dbReference type="RefSeq" id="WP_124178285.1">
    <property type="nucleotide sequence ID" value="NZ_REFY01000003.1"/>
</dbReference>
<sequence length="346" mass="37192">MKDRSTRTFQPFTTVRQGSKHLAARLPTDLAGVVGFVALAVVLLAVIDVGSILARAAIGFPLLFFVPGYVTVAALFPRGGPDHESGSPVSIDRCGVSPLERVALAFGLSVAILPLLGLVIAVAWGFSAGVVVATVAGYATVVAWIGAIRRLRVPTSERYRFSLVPTVETARARIFDTRSSFHAAVNVVLVASLIVALTTVGYALVAPQQGEQYTGLEILTENDAGELVTEHPDEVVASEPFELTIGVENREGQDAEYTVVVQEQWISDDTVIERNELQRIDFAVSDGDTAHGDRDVTPVAEGGDVRIAVLLYEGDDVPETPTTENAYRYGYFWTEIVDEIDASSDE</sequence>
<evidence type="ECO:0000256" key="1">
    <source>
        <dbReference type="SAM" id="Phobius"/>
    </source>
</evidence>
<reference evidence="3 4" key="1">
    <citation type="submission" date="2018-10" db="EMBL/GenBank/DDBJ databases">
        <title>Natrarchaeobius chitinivorans gen. nov., sp. nov., and Natrarchaeobius haloalkaliphilus sp. nov., alkaliphilic, chitin-utilizing haloarchaea from hypersaline alkaline lakes.</title>
        <authorList>
            <person name="Sorokin D.Y."/>
            <person name="Elcheninov A.G."/>
            <person name="Kostrikina N.A."/>
            <person name="Bale N.J."/>
            <person name="Sinninghe Damste J.S."/>
            <person name="Khijniak T.V."/>
            <person name="Kublanov I.V."/>
            <person name="Toshchakov S.V."/>
        </authorList>
    </citation>
    <scope>NUCLEOTIDE SEQUENCE [LARGE SCALE GENOMIC DNA]</scope>
    <source>
        <strain evidence="3 4">AArcht-Sl</strain>
    </source>
</reference>
<dbReference type="InterPro" id="IPR011674">
    <property type="entry name" value="DUF1616"/>
</dbReference>
<feature type="transmembrane region" description="Helical" evidence="1">
    <location>
        <begin position="102"/>
        <end position="124"/>
    </location>
</feature>
<keyword evidence="1" id="KW-0812">Transmembrane</keyword>
<name>A0A3N6P491_9EURY</name>
<comment type="caution">
    <text evidence="3">The sequence shown here is derived from an EMBL/GenBank/DDBJ whole genome shotgun (WGS) entry which is preliminary data.</text>
</comment>
<keyword evidence="1" id="KW-1133">Transmembrane helix</keyword>
<feature type="transmembrane region" description="Helical" evidence="1">
    <location>
        <begin position="183"/>
        <end position="205"/>
    </location>
</feature>
<feature type="transmembrane region" description="Helical" evidence="1">
    <location>
        <begin position="26"/>
        <end position="47"/>
    </location>
</feature>
<feature type="transmembrane region" description="Helical" evidence="1">
    <location>
        <begin position="53"/>
        <end position="76"/>
    </location>
</feature>
<keyword evidence="4" id="KW-1185">Reference proteome</keyword>
<dbReference type="Pfam" id="PF07760">
    <property type="entry name" value="DUF1616"/>
    <property type="match status" value="1"/>
</dbReference>
<gene>
    <name evidence="3" type="ORF">EA462_09355</name>
</gene>